<protein>
    <submittedName>
        <fullName evidence="2">Uncharacterized protein</fullName>
    </submittedName>
</protein>
<feature type="compositionally biased region" description="Polar residues" evidence="1">
    <location>
        <begin position="105"/>
        <end position="133"/>
    </location>
</feature>
<name>A0A6A5WDK3_9PLEO</name>
<keyword evidence="3" id="KW-1185">Reference proteome</keyword>
<proteinExistence type="predicted"/>
<reference evidence="2" key="1">
    <citation type="journal article" date="2020" name="Stud. Mycol.">
        <title>101 Dothideomycetes genomes: a test case for predicting lifestyles and emergence of pathogens.</title>
        <authorList>
            <person name="Haridas S."/>
            <person name="Albert R."/>
            <person name="Binder M."/>
            <person name="Bloem J."/>
            <person name="Labutti K."/>
            <person name="Salamov A."/>
            <person name="Andreopoulos B."/>
            <person name="Baker S."/>
            <person name="Barry K."/>
            <person name="Bills G."/>
            <person name="Bluhm B."/>
            <person name="Cannon C."/>
            <person name="Castanera R."/>
            <person name="Culley D."/>
            <person name="Daum C."/>
            <person name="Ezra D."/>
            <person name="Gonzalez J."/>
            <person name="Henrissat B."/>
            <person name="Kuo A."/>
            <person name="Liang C."/>
            <person name="Lipzen A."/>
            <person name="Lutzoni F."/>
            <person name="Magnuson J."/>
            <person name="Mondo S."/>
            <person name="Nolan M."/>
            <person name="Ohm R."/>
            <person name="Pangilinan J."/>
            <person name="Park H.-J."/>
            <person name="Ramirez L."/>
            <person name="Alfaro M."/>
            <person name="Sun H."/>
            <person name="Tritt A."/>
            <person name="Yoshinaga Y."/>
            <person name="Zwiers L.-H."/>
            <person name="Turgeon B."/>
            <person name="Goodwin S."/>
            <person name="Spatafora J."/>
            <person name="Crous P."/>
            <person name="Grigoriev I."/>
        </authorList>
    </citation>
    <scope>NUCLEOTIDE SEQUENCE</scope>
    <source>
        <strain evidence="2">CBS 123094</strain>
    </source>
</reference>
<sequence length="133" mass="14428">MVLGARRRAIVVLCILKRGVRRHRSHAIMLALINGAPQNRCSARECCFVQAAGLGKRPRQSTLGLKHTSAWDGRANEWVLRTGCEKGSTTTTRLDDGHTTGESALISQDTVEGRQQSGRSGKQSGTRVTDACN</sequence>
<evidence type="ECO:0000313" key="2">
    <source>
        <dbReference type="EMBL" id="KAF1999517.1"/>
    </source>
</evidence>
<dbReference type="Proteomes" id="UP000799779">
    <property type="component" value="Unassembled WGS sequence"/>
</dbReference>
<evidence type="ECO:0000256" key="1">
    <source>
        <dbReference type="SAM" id="MobiDB-lite"/>
    </source>
</evidence>
<gene>
    <name evidence="2" type="ORF">P154DRAFT_228197</name>
</gene>
<dbReference type="AlphaFoldDB" id="A0A6A5WDK3"/>
<feature type="region of interest" description="Disordered" evidence="1">
    <location>
        <begin position="87"/>
        <end position="133"/>
    </location>
</feature>
<dbReference type="EMBL" id="ML977595">
    <property type="protein sequence ID" value="KAF1999517.1"/>
    <property type="molecule type" value="Genomic_DNA"/>
</dbReference>
<accession>A0A6A5WDK3</accession>
<organism evidence="2 3">
    <name type="scientific">Amniculicola lignicola CBS 123094</name>
    <dbReference type="NCBI Taxonomy" id="1392246"/>
    <lineage>
        <taxon>Eukaryota</taxon>
        <taxon>Fungi</taxon>
        <taxon>Dikarya</taxon>
        <taxon>Ascomycota</taxon>
        <taxon>Pezizomycotina</taxon>
        <taxon>Dothideomycetes</taxon>
        <taxon>Pleosporomycetidae</taxon>
        <taxon>Pleosporales</taxon>
        <taxon>Amniculicolaceae</taxon>
        <taxon>Amniculicola</taxon>
    </lineage>
</organism>
<evidence type="ECO:0000313" key="3">
    <source>
        <dbReference type="Proteomes" id="UP000799779"/>
    </source>
</evidence>